<dbReference type="EMBL" id="QGKX02001347">
    <property type="protein sequence ID" value="KAF3524941.1"/>
    <property type="molecule type" value="Genomic_DNA"/>
</dbReference>
<sequence length="96" mass="10801">MCCISRFDSGVFWLSVQVSGDGGCTIVFDLHRCWVLSIFRRGESRSLKGKFDVATRFTSTSDSRRLSPLFDVCFRMKWMEIKLGFSGESEGESAVG</sequence>
<name>A0A8S9PZ56_BRACR</name>
<dbReference type="Proteomes" id="UP000712600">
    <property type="component" value="Unassembled WGS sequence"/>
</dbReference>
<gene>
    <name evidence="1" type="ORF">F2Q69_00046517</name>
</gene>
<dbReference type="AlphaFoldDB" id="A0A8S9PZ56"/>
<proteinExistence type="predicted"/>
<accession>A0A8S9PZ56</accession>
<evidence type="ECO:0000313" key="1">
    <source>
        <dbReference type="EMBL" id="KAF3524941.1"/>
    </source>
</evidence>
<evidence type="ECO:0000313" key="2">
    <source>
        <dbReference type="Proteomes" id="UP000712600"/>
    </source>
</evidence>
<reference evidence="1" key="1">
    <citation type="submission" date="2019-12" db="EMBL/GenBank/DDBJ databases">
        <title>Genome sequencing and annotation of Brassica cretica.</title>
        <authorList>
            <person name="Studholme D.J."/>
            <person name="Sarris P."/>
        </authorList>
    </citation>
    <scope>NUCLEOTIDE SEQUENCE</scope>
    <source>
        <strain evidence="1">PFS-109/04</strain>
        <tissue evidence="1">Leaf</tissue>
    </source>
</reference>
<comment type="caution">
    <text evidence="1">The sequence shown here is derived from an EMBL/GenBank/DDBJ whole genome shotgun (WGS) entry which is preliminary data.</text>
</comment>
<protein>
    <submittedName>
        <fullName evidence="1">Uncharacterized protein</fullName>
    </submittedName>
</protein>
<organism evidence="1 2">
    <name type="scientific">Brassica cretica</name>
    <name type="common">Mustard</name>
    <dbReference type="NCBI Taxonomy" id="69181"/>
    <lineage>
        <taxon>Eukaryota</taxon>
        <taxon>Viridiplantae</taxon>
        <taxon>Streptophyta</taxon>
        <taxon>Embryophyta</taxon>
        <taxon>Tracheophyta</taxon>
        <taxon>Spermatophyta</taxon>
        <taxon>Magnoliopsida</taxon>
        <taxon>eudicotyledons</taxon>
        <taxon>Gunneridae</taxon>
        <taxon>Pentapetalae</taxon>
        <taxon>rosids</taxon>
        <taxon>malvids</taxon>
        <taxon>Brassicales</taxon>
        <taxon>Brassicaceae</taxon>
        <taxon>Brassiceae</taxon>
        <taxon>Brassica</taxon>
    </lineage>
</organism>